<evidence type="ECO:0000313" key="2">
    <source>
        <dbReference type="EMBL" id="MEX5285320.1"/>
    </source>
</evidence>
<sequence length="156" mass="17244">MRRWFSTMVFLAVFSTMTAAAASVPDEEVSLGGVYYGASIDYVRGIYGAPSKVSTTNQHPLWRGWIDTYHYGGTIDLTFCNALMIHADCKGNNGWVTPAGITVGMDRGTVLRLYGEPDRKEKGNFFYQSESNDHIGIKFVFNDAGKIASIHIGLFD</sequence>
<evidence type="ECO:0000313" key="3">
    <source>
        <dbReference type="Proteomes" id="UP001559623"/>
    </source>
</evidence>
<reference evidence="2 3" key="1">
    <citation type="submission" date="2023-04" db="EMBL/GenBank/DDBJ databases">
        <title>Genome Sequence of Selenomonas sputigena ATCC 33150.</title>
        <authorList>
            <person name="Miller D.P."/>
            <person name="Anvari S."/>
            <person name="Polson S.W."/>
            <person name="Macdonald M."/>
            <person name="Mcdowell J.V."/>
        </authorList>
    </citation>
    <scope>NUCLEOTIDE SEQUENCE [LARGE SCALE GENOMIC DNA]</scope>
    <source>
        <strain evidence="2 3">ATCC 33150</strain>
    </source>
</reference>
<evidence type="ECO:0008006" key="4">
    <source>
        <dbReference type="Google" id="ProtNLM"/>
    </source>
</evidence>
<proteinExistence type="predicted"/>
<feature type="signal peptide" evidence="1">
    <location>
        <begin position="1"/>
        <end position="21"/>
    </location>
</feature>
<comment type="caution">
    <text evidence="2">The sequence shown here is derived from an EMBL/GenBank/DDBJ whole genome shotgun (WGS) entry which is preliminary data.</text>
</comment>
<name>A0ABV3X546_9FIRM</name>
<dbReference type="Proteomes" id="UP001559623">
    <property type="component" value="Unassembled WGS sequence"/>
</dbReference>
<dbReference type="RefSeq" id="WP_368847047.1">
    <property type="nucleotide sequence ID" value="NZ_CP194411.1"/>
</dbReference>
<dbReference type="EMBL" id="JARVLH010000003">
    <property type="protein sequence ID" value="MEX5285320.1"/>
    <property type="molecule type" value="Genomic_DNA"/>
</dbReference>
<keyword evidence="1" id="KW-0732">Signal</keyword>
<organism evidence="2 3">
    <name type="scientific">Selenomonas sputigena</name>
    <dbReference type="NCBI Taxonomy" id="69823"/>
    <lineage>
        <taxon>Bacteria</taxon>
        <taxon>Bacillati</taxon>
        <taxon>Bacillota</taxon>
        <taxon>Negativicutes</taxon>
        <taxon>Selenomonadales</taxon>
        <taxon>Selenomonadaceae</taxon>
        <taxon>Selenomonas</taxon>
    </lineage>
</organism>
<feature type="chain" id="PRO_5046632862" description="Lipoprotein" evidence="1">
    <location>
        <begin position="22"/>
        <end position="156"/>
    </location>
</feature>
<protein>
    <recommendedName>
        <fullName evidence="4">Lipoprotein</fullName>
    </recommendedName>
</protein>
<gene>
    <name evidence="2" type="ORF">QCO44_06660</name>
</gene>
<keyword evidence="3" id="KW-1185">Reference proteome</keyword>
<evidence type="ECO:0000256" key="1">
    <source>
        <dbReference type="SAM" id="SignalP"/>
    </source>
</evidence>
<accession>A0ABV3X546</accession>